<sequence length="56" mass="6036">HPPPLANVSCRVVCPFDSKGSIDCLNLSYILAEHMDKGHEGALKEACLEALASLDR</sequence>
<reference evidence="1 2" key="1">
    <citation type="submission" date="2017-11" db="EMBL/GenBank/DDBJ databases">
        <title>De novo assembly and phasing of dikaryotic genomes from two isolates of Puccinia coronata f. sp. avenae, the causal agent of oat crown rust.</title>
        <authorList>
            <person name="Miller M.E."/>
            <person name="Zhang Y."/>
            <person name="Omidvar V."/>
            <person name="Sperschneider J."/>
            <person name="Schwessinger B."/>
            <person name="Raley C."/>
            <person name="Palmer J.M."/>
            <person name="Garnica D."/>
            <person name="Upadhyaya N."/>
            <person name="Rathjen J."/>
            <person name="Taylor J.M."/>
            <person name="Park R.F."/>
            <person name="Dodds P.N."/>
            <person name="Hirsch C.D."/>
            <person name="Kianian S.F."/>
            <person name="Figueroa M."/>
        </authorList>
    </citation>
    <scope>NUCLEOTIDE SEQUENCE [LARGE SCALE GENOMIC DNA]</scope>
    <source>
        <strain evidence="1">12NC29</strain>
    </source>
</reference>
<feature type="non-terminal residue" evidence="1">
    <location>
        <position position="1"/>
    </location>
</feature>
<evidence type="ECO:0000313" key="2">
    <source>
        <dbReference type="Proteomes" id="UP000235388"/>
    </source>
</evidence>
<name>A0A2N5RY00_9BASI</name>
<gene>
    <name evidence="1" type="ORF">PCANC_28616</name>
</gene>
<protein>
    <submittedName>
        <fullName evidence="1">Uncharacterized protein</fullName>
    </submittedName>
</protein>
<dbReference type="EMBL" id="PGCJ01001383">
    <property type="protein sequence ID" value="PLW05843.1"/>
    <property type="molecule type" value="Genomic_DNA"/>
</dbReference>
<evidence type="ECO:0000313" key="1">
    <source>
        <dbReference type="EMBL" id="PLW05843.1"/>
    </source>
</evidence>
<keyword evidence="2" id="KW-1185">Reference proteome</keyword>
<dbReference type="AlphaFoldDB" id="A0A2N5RY00"/>
<comment type="caution">
    <text evidence="1">The sequence shown here is derived from an EMBL/GenBank/DDBJ whole genome shotgun (WGS) entry which is preliminary data.</text>
</comment>
<dbReference type="Proteomes" id="UP000235388">
    <property type="component" value="Unassembled WGS sequence"/>
</dbReference>
<proteinExistence type="predicted"/>
<organism evidence="1 2">
    <name type="scientific">Puccinia coronata f. sp. avenae</name>
    <dbReference type="NCBI Taxonomy" id="200324"/>
    <lineage>
        <taxon>Eukaryota</taxon>
        <taxon>Fungi</taxon>
        <taxon>Dikarya</taxon>
        <taxon>Basidiomycota</taxon>
        <taxon>Pucciniomycotina</taxon>
        <taxon>Pucciniomycetes</taxon>
        <taxon>Pucciniales</taxon>
        <taxon>Pucciniaceae</taxon>
        <taxon>Puccinia</taxon>
    </lineage>
</organism>
<dbReference type="STRING" id="200324.A0A2N5RY00"/>
<accession>A0A2N5RY00</accession>